<keyword evidence="4" id="KW-1003">Cell membrane</keyword>
<organism evidence="10 11">
    <name type="scientific">Propionispira arboris</name>
    <dbReference type="NCBI Taxonomy" id="84035"/>
    <lineage>
        <taxon>Bacteria</taxon>
        <taxon>Bacillati</taxon>
        <taxon>Bacillota</taxon>
        <taxon>Negativicutes</taxon>
        <taxon>Selenomonadales</taxon>
        <taxon>Selenomonadaceae</taxon>
        <taxon>Propionispira</taxon>
    </lineage>
</organism>
<evidence type="ECO:0000256" key="7">
    <source>
        <dbReference type="ARBA" id="ARBA00023136"/>
    </source>
</evidence>
<protein>
    <submittedName>
        <fullName evidence="10">Chloramphenicol-sensitive protein RarD</fullName>
    </submittedName>
</protein>
<dbReference type="Proteomes" id="UP000199662">
    <property type="component" value="Unassembled WGS sequence"/>
</dbReference>
<comment type="subcellular location">
    <subcellularLocation>
        <location evidence="1">Cell membrane</location>
        <topology evidence="1">Multi-pass membrane protein</topology>
    </subcellularLocation>
</comment>
<feature type="domain" description="EamA" evidence="9">
    <location>
        <begin position="11"/>
        <end position="149"/>
    </location>
</feature>
<feature type="transmembrane region" description="Helical" evidence="8">
    <location>
        <begin position="111"/>
        <end position="128"/>
    </location>
</feature>
<feature type="transmembrane region" description="Helical" evidence="8">
    <location>
        <begin position="274"/>
        <end position="292"/>
    </location>
</feature>
<evidence type="ECO:0000259" key="9">
    <source>
        <dbReference type="Pfam" id="PF00892"/>
    </source>
</evidence>
<dbReference type="GO" id="GO:0005886">
    <property type="term" value="C:plasma membrane"/>
    <property type="evidence" value="ECO:0007669"/>
    <property type="project" value="UniProtKB-SubCell"/>
</dbReference>
<keyword evidence="5 8" id="KW-0812">Transmembrane</keyword>
<dbReference type="InterPro" id="IPR004626">
    <property type="entry name" value="RarD"/>
</dbReference>
<dbReference type="InterPro" id="IPR037185">
    <property type="entry name" value="EmrE-like"/>
</dbReference>
<evidence type="ECO:0000256" key="8">
    <source>
        <dbReference type="SAM" id="Phobius"/>
    </source>
</evidence>
<name>A0A1H6WW68_9FIRM</name>
<dbReference type="EMBL" id="FNZK01000004">
    <property type="protein sequence ID" value="SEJ21103.1"/>
    <property type="molecule type" value="Genomic_DNA"/>
</dbReference>
<dbReference type="NCBIfam" id="TIGR00688">
    <property type="entry name" value="rarD"/>
    <property type="match status" value="1"/>
</dbReference>
<dbReference type="Pfam" id="PF00892">
    <property type="entry name" value="EamA"/>
    <property type="match status" value="1"/>
</dbReference>
<evidence type="ECO:0000313" key="10">
    <source>
        <dbReference type="EMBL" id="SEJ21103.1"/>
    </source>
</evidence>
<evidence type="ECO:0000256" key="4">
    <source>
        <dbReference type="ARBA" id="ARBA00022475"/>
    </source>
</evidence>
<evidence type="ECO:0000256" key="2">
    <source>
        <dbReference type="ARBA" id="ARBA00007362"/>
    </source>
</evidence>
<evidence type="ECO:0000256" key="6">
    <source>
        <dbReference type="ARBA" id="ARBA00022989"/>
    </source>
</evidence>
<keyword evidence="11" id="KW-1185">Reference proteome</keyword>
<sequence length="307" mass="34784">MNTMQDKNIRSGAAAAIGSYVLWGILPLYWKFLQEASAYEILAHRICWSFVFMLGLLFFMKKIANFKQTTKILWQDKKRTFLLFLAALLISVNWFVYIWAVNHARILETSIGYYMNPLVSVFLGMIIFKEKLNFWKKVSLFLAGIGILNMTIQFGTVPWISLLLASSFAFYGALKKMIQLDPIVSITLETFMVLPLAMVYLLYLVGIGESHFGFAYPHVTLLLLSTGVVTAIPLLLFSKGANILPLNVMGFFQYLSPSISLCIGVTVFHETFSFIHLFSFGFIWLGLLIFSFSERAAFQKPSSCKAS</sequence>
<accession>A0A1H6WW68</accession>
<dbReference type="AlphaFoldDB" id="A0A1H6WW68"/>
<keyword evidence="3" id="KW-0813">Transport</keyword>
<feature type="transmembrane region" description="Helical" evidence="8">
    <location>
        <begin position="81"/>
        <end position="99"/>
    </location>
</feature>
<comment type="similarity">
    <text evidence="2">Belongs to the EamA transporter family.</text>
</comment>
<feature type="transmembrane region" description="Helical" evidence="8">
    <location>
        <begin position="12"/>
        <end position="30"/>
    </location>
</feature>
<keyword evidence="7 8" id="KW-0472">Membrane</keyword>
<evidence type="ECO:0000256" key="5">
    <source>
        <dbReference type="ARBA" id="ARBA00022692"/>
    </source>
</evidence>
<evidence type="ECO:0000256" key="1">
    <source>
        <dbReference type="ARBA" id="ARBA00004651"/>
    </source>
</evidence>
<evidence type="ECO:0000256" key="3">
    <source>
        <dbReference type="ARBA" id="ARBA00022448"/>
    </source>
</evidence>
<evidence type="ECO:0000313" key="11">
    <source>
        <dbReference type="Proteomes" id="UP000199662"/>
    </source>
</evidence>
<dbReference type="InterPro" id="IPR000620">
    <property type="entry name" value="EamA_dom"/>
</dbReference>
<feature type="transmembrane region" description="Helical" evidence="8">
    <location>
        <begin position="135"/>
        <end position="152"/>
    </location>
</feature>
<proteinExistence type="inferred from homology"/>
<feature type="transmembrane region" description="Helical" evidence="8">
    <location>
        <begin position="248"/>
        <end position="268"/>
    </location>
</feature>
<dbReference type="PANTHER" id="PTHR22911:SF137">
    <property type="entry name" value="SOLUTE CARRIER FAMILY 35 MEMBER G2-RELATED"/>
    <property type="match status" value="1"/>
</dbReference>
<feature type="transmembrane region" description="Helical" evidence="8">
    <location>
        <begin position="214"/>
        <end position="236"/>
    </location>
</feature>
<dbReference type="RefSeq" id="WP_177177491.1">
    <property type="nucleotide sequence ID" value="NZ_FNZK01000004.1"/>
</dbReference>
<feature type="transmembrane region" description="Helical" evidence="8">
    <location>
        <begin position="42"/>
        <end position="60"/>
    </location>
</feature>
<keyword evidence="6 8" id="KW-1133">Transmembrane helix</keyword>
<feature type="transmembrane region" description="Helical" evidence="8">
    <location>
        <begin position="186"/>
        <end position="208"/>
    </location>
</feature>
<dbReference type="SUPFAM" id="SSF103481">
    <property type="entry name" value="Multidrug resistance efflux transporter EmrE"/>
    <property type="match status" value="2"/>
</dbReference>
<reference evidence="10 11" key="1">
    <citation type="submission" date="2016-10" db="EMBL/GenBank/DDBJ databases">
        <authorList>
            <person name="de Groot N.N."/>
        </authorList>
    </citation>
    <scope>NUCLEOTIDE SEQUENCE [LARGE SCALE GENOMIC DNA]</scope>
    <source>
        <strain evidence="10 11">DSM 2179</strain>
    </source>
</reference>
<dbReference type="PANTHER" id="PTHR22911">
    <property type="entry name" value="ACYL-MALONYL CONDENSING ENZYME-RELATED"/>
    <property type="match status" value="1"/>
</dbReference>
<gene>
    <name evidence="10" type="ORF">SAMN05660742_104171</name>
</gene>